<dbReference type="OrthoDB" id="6268604at2"/>
<keyword evidence="2" id="KW-0812">Transmembrane</keyword>
<feature type="transmembrane region" description="Helical" evidence="2">
    <location>
        <begin position="6"/>
        <end position="22"/>
    </location>
</feature>
<keyword evidence="2" id="KW-0472">Membrane</keyword>
<sequence>MSNGVMVIVIVSVIFGVLYEMYKKHLEFKSKTLKYNQENDEQNNELKHQVEQLTKRVQTLEKIVTDEGYQVQKDINNL</sequence>
<comment type="caution">
    <text evidence="3">The sequence shown here is derived from an EMBL/GenBank/DDBJ whole genome shotgun (WGS) entry which is preliminary data.</text>
</comment>
<name>A0A502KWV3_9GAMM</name>
<gene>
    <name evidence="3" type="ORF">EPA86_11435</name>
</gene>
<reference evidence="3 4" key="1">
    <citation type="submission" date="2019-01" db="EMBL/GenBank/DDBJ databases">
        <title>Litorilituus lipolytica sp. nov., isolated from intertidal sand of the Yellow Sea in China.</title>
        <authorList>
            <person name="Liu A."/>
        </authorList>
    </citation>
    <scope>NUCLEOTIDE SEQUENCE [LARGE SCALE GENOMIC DNA]</scope>
    <source>
        <strain evidence="3 4">RZ04</strain>
    </source>
</reference>
<evidence type="ECO:0000256" key="1">
    <source>
        <dbReference type="SAM" id="Coils"/>
    </source>
</evidence>
<evidence type="ECO:0008006" key="5">
    <source>
        <dbReference type="Google" id="ProtNLM"/>
    </source>
</evidence>
<protein>
    <recommendedName>
        <fullName evidence="5">Phage shock protein B</fullName>
    </recommendedName>
</protein>
<proteinExistence type="predicted"/>
<dbReference type="EMBL" id="SAWY01000021">
    <property type="protein sequence ID" value="TPH14695.1"/>
    <property type="molecule type" value="Genomic_DNA"/>
</dbReference>
<evidence type="ECO:0000313" key="4">
    <source>
        <dbReference type="Proteomes" id="UP000315303"/>
    </source>
</evidence>
<organism evidence="3 4">
    <name type="scientific">Litorilituus lipolyticus</name>
    <dbReference type="NCBI Taxonomy" id="2491017"/>
    <lineage>
        <taxon>Bacteria</taxon>
        <taxon>Pseudomonadati</taxon>
        <taxon>Pseudomonadota</taxon>
        <taxon>Gammaproteobacteria</taxon>
        <taxon>Alteromonadales</taxon>
        <taxon>Colwelliaceae</taxon>
        <taxon>Litorilituus</taxon>
    </lineage>
</organism>
<dbReference type="RefSeq" id="WP_140603695.1">
    <property type="nucleotide sequence ID" value="NZ_SAWY01000021.1"/>
</dbReference>
<dbReference type="AlphaFoldDB" id="A0A502KWV3"/>
<keyword evidence="4" id="KW-1185">Reference proteome</keyword>
<keyword evidence="2" id="KW-1133">Transmembrane helix</keyword>
<dbReference type="Proteomes" id="UP000315303">
    <property type="component" value="Unassembled WGS sequence"/>
</dbReference>
<evidence type="ECO:0000313" key="3">
    <source>
        <dbReference type="EMBL" id="TPH14695.1"/>
    </source>
</evidence>
<evidence type="ECO:0000256" key="2">
    <source>
        <dbReference type="SAM" id="Phobius"/>
    </source>
</evidence>
<feature type="coiled-coil region" evidence="1">
    <location>
        <begin position="36"/>
        <end position="63"/>
    </location>
</feature>
<keyword evidence="1" id="KW-0175">Coiled coil</keyword>
<accession>A0A502KWV3</accession>